<dbReference type="EMBL" id="JAICCE010000019">
    <property type="protein sequence ID" value="KAG9264490.1"/>
    <property type="molecule type" value="Genomic_DNA"/>
</dbReference>
<dbReference type="Proteomes" id="UP000752171">
    <property type="component" value="Unassembled WGS sequence"/>
</dbReference>
<dbReference type="AlphaFoldDB" id="A0A8T2KYB9"/>
<evidence type="ECO:0000313" key="1">
    <source>
        <dbReference type="EMBL" id="KAG9264490.1"/>
    </source>
</evidence>
<dbReference type="PANTHER" id="PTHR15593:SF1">
    <property type="entry name" value="PHOSPHOINOSITIDE 3-KINASE REGULATORY SUBUNIT 6"/>
    <property type="match status" value="1"/>
</dbReference>
<gene>
    <name evidence="1" type="primary">PIK3R6</name>
    <name evidence="1" type="ORF">AMEX_G22764</name>
</gene>
<proteinExistence type="predicted"/>
<sequence length="795" mass="89203">MRRCFTGSWILKVFRSCWTGIKHCCFSKGAKSLVSTSHSCPSCHVELVLSIRALMEKEVGAMSSAVESNLYRQLHAILRELDTDTQAGSSCNKGMLRWTLHKKVENNPSTSVSLLKVLVKELEKADRFDCKVRMIPLLHTLAYTVIQSAYVPEDLIQRIYVCLKQLVTLPEPYCTIGLNYAKLMKLELNIPGALFQRRVIAEHSLKNEHYPLQERVFVFVDPAVFPQALLNAVRADVKCGASDWDTTSHQRRVLLHTLQAGLRRHCHGRQLAEALKECGNIEKYFHDVVTTVEERIEDGGSDSDQYSTRLQQLYHDILSSVGKDQSSPSSLVGSPLPSPEISFHVWTKDDEIWNELVNFALMVNPEEQSSTFLDEDDTAKRASCISTMSVDSGIEGDLPLSELASLMVEPPAESEVLEQKRMSQFYRRACVRWPRAGNRMTLMMEAIKEIGGTAGGGSSLPKEEKTFTARIVVMGDDSTLGRLGRAYYNIRKREARHLFLTKRVNLEIYYIPVSSQSVTTSPVQEIVPGLVDMLTIAACLGKADPWYDCNISSLGGMILKFAEMHSSVGGSSEQNSFLQDIISYYTRTAQQPISIPIFLVKMTFSNADSKAVEEVFVCQLDIDFPGFRPFRATFKDTIKGSVRYRKHTQEVSGVNVSVIYRKASISNREVDRGMSLPTCGVSICRTPSCGTKNLDSLNVDFRDSNPTRSCMSTIRVTRISVRTLENKMFTVCLDKDSQKTFKNVKSIEVFPCTDPGYCLQRTKSRHSAEDEDSGLSRFLNRTFSLPINTFSGALQ</sequence>
<reference evidence="1 2" key="1">
    <citation type="submission" date="2021-07" db="EMBL/GenBank/DDBJ databases">
        <authorList>
            <person name="Imarazene B."/>
            <person name="Zahm M."/>
            <person name="Klopp C."/>
            <person name="Cabau C."/>
            <person name="Beille S."/>
            <person name="Jouanno E."/>
            <person name="Castinel A."/>
            <person name="Lluch J."/>
            <person name="Gil L."/>
            <person name="Kuchtly C."/>
            <person name="Lopez Roques C."/>
            <person name="Donnadieu C."/>
            <person name="Parrinello H."/>
            <person name="Journot L."/>
            <person name="Du K."/>
            <person name="Schartl M."/>
            <person name="Retaux S."/>
            <person name="Guiguen Y."/>
        </authorList>
    </citation>
    <scope>NUCLEOTIDE SEQUENCE [LARGE SCALE GENOMIC DNA]</scope>
    <source>
        <strain evidence="1">Pach_M1</strain>
        <tissue evidence="1">Testis</tissue>
    </source>
</reference>
<dbReference type="GO" id="GO:0046935">
    <property type="term" value="F:1-phosphatidylinositol-3-kinase regulator activity"/>
    <property type="evidence" value="ECO:0007669"/>
    <property type="project" value="InterPro"/>
</dbReference>
<dbReference type="InterPro" id="IPR019522">
    <property type="entry name" value="PIK3R5/6"/>
</dbReference>
<name>A0A8T2KYB9_ASTMX</name>
<dbReference type="GO" id="GO:0005944">
    <property type="term" value="C:phosphatidylinositol 3-kinase complex, class IB"/>
    <property type="evidence" value="ECO:0007669"/>
    <property type="project" value="InterPro"/>
</dbReference>
<comment type="caution">
    <text evidence="1">The sequence shown here is derived from an EMBL/GenBank/DDBJ whole genome shotgun (WGS) entry which is preliminary data.</text>
</comment>
<accession>A0A8T2KYB9</accession>
<organism evidence="1 2">
    <name type="scientific">Astyanax mexicanus</name>
    <name type="common">Blind cave fish</name>
    <name type="synonym">Astyanax fasciatus mexicanus</name>
    <dbReference type="NCBI Taxonomy" id="7994"/>
    <lineage>
        <taxon>Eukaryota</taxon>
        <taxon>Metazoa</taxon>
        <taxon>Chordata</taxon>
        <taxon>Craniata</taxon>
        <taxon>Vertebrata</taxon>
        <taxon>Euteleostomi</taxon>
        <taxon>Actinopterygii</taxon>
        <taxon>Neopterygii</taxon>
        <taxon>Teleostei</taxon>
        <taxon>Ostariophysi</taxon>
        <taxon>Characiformes</taxon>
        <taxon>Characoidei</taxon>
        <taxon>Acestrorhamphidae</taxon>
        <taxon>Acestrorhamphinae</taxon>
        <taxon>Astyanax</taxon>
    </lineage>
</organism>
<dbReference type="GO" id="GO:0007186">
    <property type="term" value="P:G protein-coupled receptor signaling pathway"/>
    <property type="evidence" value="ECO:0007669"/>
    <property type="project" value="TreeGrafter"/>
</dbReference>
<dbReference type="PANTHER" id="PTHR15593">
    <property type="entry name" value="PHOSPHATIDYLINOSITOL 3-KINASE REGULATORY SUBUNIT"/>
    <property type="match status" value="1"/>
</dbReference>
<dbReference type="OrthoDB" id="8781591at2759"/>
<dbReference type="Pfam" id="PF10486">
    <property type="entry name" value="PI3K_1B_p101"/>
    <property type="match status" value="2"/>
</dbReference>
<protein>
    <submittedName>
        <fullName evidence="1">Phosphoinositide 3-kinase regulatory subunit 6-like</fullName>
    </submittedName>
</protein>
<evidence type="ECO:0000313" key="2">
    <source>
        <dbReference type="Proteomes" id="UP000752171"/>
    </source>
</evidence>